<feature type="compositionally biased region" description="Pro residues" evidence="1">
    <location>
        <begin position="68"/>
        <end position="81"/>
    </location>
</feature>
<dbReference type="Proteomes" id="UP001595075">
    <property type="component" value="Unassembled WGS sequence"/>
</dbReference>
<protein>
    <submittedName>
        <fullName evidence="3">Uncharacterized protein</fullName>
    </submittedName>
</protein>
<feature type="region of interest" description="Disordered" evidence="1">
    <location>
        <begin position="68"/>
        <end position="180"/>
    </location>
</feature>
<feature type="chain" id="PRO_5046263624" evidence="2">
    <location>
        <begin position="20"/>
        <end position="180"/>
    </location>
</feature>
<feature type="compositionally biased region" description="Low complexity" evidence="1">
    <location>
        <begin position="147"/>
        <end position="168"/>
    </location>
</feature>
<reference evidence="3 4" key="1">
    <citation type="journal article" date="2024" name="Commun. Biol.">
        <title>Comparative genomic analysis of thermophilic fungi reveals convergent evolutionary adaptations and gene losses.</title>
        <authorList>
            <person name="Steindorff A.S."/>
            <person name="Aguilar-Pontes M.V."/>
            <person name="Robinson A.J."/>
            <person name="Andreopoulos B."/>
            <person name="LaButti K."/>
            <person name="Kuo A."/>
            <person name="Mondo S."/>
            <person name="Riley R."/>
            <person name="Otillar R."/>
            <person name="Haridas S."/>
            <person name="Lipzen A."/>
            <person name="Grimwood J."/>
            <person name="Schmutz J."/>
            <person name="Clum A."/>
            <person name="Reid I.D."/>
            <person name="Moisan M.C."/>
            <person name="Butler G."/>
            <person name="Nguyen T.T.M."/>
            <person name="Dewar K."/>
            <person name="Conant G."/>
            <person name="Drula E."/>
            <person name="Henrissat B."/>
            <person name="Hansel C."/>
            <person name="Singer S."/>
            <person name="Hutchinson M.I."/>
            <person name="de Vries R.P."/>
            <person name="Natvig D.O."/>
            <person name="Powell A.J."/>
            <person name="Tsang A."/>
            <person name="Grigoriev I.V."/>
        </authorList>
    </citation>
    <scope>NUCLEOTIDE SEQUENCE [LARGE SCALE GENOMIC DNA]</scope>
    <source>
        <strain evidence="3 4">CBS 494.80</strain>
    </source>
</reference>
<keyword evidence="4" id="KW-1185">Reference proteome</keyword>
<organism evidence="3 4">
    <name type="scientific">Oculimacula yallundae</name>
    <dbReference type="NCBI Taxonomy" id="86028"/>
    <lineage>
        <taxon>Eukaryota</taxon>
        <taxon>Fungi</taxon>
        <taxon>Dikarya</taxon>
        <taxon>Ascomycota</taxon>
        <taxon>Pezizomycotina</taxon>
        <taxon>Leotiomycetes</taxon>
        <taxon>Helotiales</taxon>
        <taxon>Ploettnerulaceae</taxon>
        <taxon>Oculimacula</taxon>
    </lineage>
</organism>
<name>A0ABR4CA24_9HELO</name>
<dbReference type="PRINTS" id="PR01217">
    <property type="entry name" value="PRICHEXTENSN"/>
</dbReference>
<keyword evidence="2" id="KW-0732">Signal</keyword>
<evidence type="ECO:0000313" key="4">
    <source>
        <dbReference type="Proteomes" id="UP001595075"/>
    </source>
</evidence>
<accession>A0ABR4CA24</accession>
<evidence type="ECO:0000313" key="3">
    <source>
        <dbReference type="EMBL" id="KAL2066306.1"/>
    </source>
</evidence>
<evidence type="ECO:0000256" key="2">
    <source>
        <dbReference type="SAM" id="SignalP"/>
    </source>
</evidence>
<gene>
    <name evidence="3" type="ORF">VTL71DRAFT_2377</name>
</gene>
<comment type="caution">
    <text evidence="3">The sequence shown here is derived from an EMBL/GenBank/DDBJ whole genome shotgun (WGS) entry which is preliminary data.</text>
</comment>
<evidence type="ECO:0000256" key="1">
    <source>
        <dbReference type="SAM" id="MobiDB-lite"/>
    </source>
</evidence>
<proteinExistence type="predicted"/>
<feature type="signal peptide" evidence="2">
    <location>
        <begin position="1"/>
        <end position="19"/>
    </location>
</feature>
<sequence>MQLHALVLSGLFAAGLLDAAPVAQVYPPPSFSLSAIAPKPTNTFVLESSLSRSTIVLPTPPATYSLPPKPTWTPTVSPPKPTKSSVALPPKPTATFTVEPTKPAFTSPPKPTATVKPPKPTVSAPTVSIPKPTVSIPKPTVSPPKPTKTASSVSPTKPTPVTSKKPWPTYDPEEEEEDDY</sequence>
<feature type="compositionally biased region" description="Acidic residues" evidence="1">
    <location>
        <begin position="171"/>
        <end position="180"/>
    </location>
</feature>
<dbReference type="EMBL" id="JAZHXI010000011">
    <property type="protein sequence ID" value="KAL2066306.1"/>
    <property type="molecule type" value="Genomic_DNA"/>
</dbReference>